<evidence type="ECO:0000313" key="2">
    <source>
        <dbReference type="Proteomes" id="UP000244905"/>
    </source>
</evidence>
<dbReference type="Pfam" id="PF17170">
    <property type="entry name" value="DUF5128"/>
    <property type="match status" value="1"/>
</dbReference>
<organism evidence="1 2">
    <name type="scientific">Duncaniella muris</name>
    <dbReference type="NCBI Taxonomy" id="2094150"/>
    <lineage>
        <taxon>Bacteria</taxon>
        <taxon>Pseudomonadati</taxon>
        <taxon>Bacteroidota</taxon>
        <taxon>Bacteroidia</taxon>
        <taxon>Bacteroidales</taxon>
        <taxon>Muribaculaceae</taxon>
        <taxon>Duncaniella</taxon>
    </lineage>
</organism>
<keyword evidence="2" id="KW-1185">Reference proteome</keyword>
<protein>
    <submittedName>
        <fullName evidence="1">6-bladed beta-propeller</fullName>
    </submittedName>
</protein>
<comment type="caution">
    <text evidence="1">The sequence shown here is derived from an EMBL/GenBank/DDBJ whole genome shotgun (WGS) entry which is preliminary data.</text>
</comment>
<gene>
    <name evidence="1" type="ORF">C5O23_00740</name>
</gene>
<proteinExistence type="predicted"/>
<dbReference type="AlphaFoldDB" id="A0A2V1IRT5"/>
<reference evidence="2" key="1">
    <citation type="submission" date="2018-02" db="EMBL/GenBank/DDBJ databases">
        <authorList>
            <person name="Clavel T."/>
            <person name="Strowig T."/>
        </authorList>
    </citation>
    <scope>NUCLEOTIDE SEQUENCE [LARGE SCALE GENOMIC DNA]</scope>
    <source>
        <strain evidence="2">DSM 103720</strain>
    </source>
</reference>
<dbReference type="InterPro" id="IPR011042">
    <property type="entry name" value="6-blade_b-propeller_TolB-like"/>
</dbReference>
<sequence>MNHLFIRILFTTCFIGCVLSCSKDNNARDTDVPQSVINIDMCKDSYDGLYRDHHASFVILKEDDETMFMDIDKVRFFNGNYYILDRSSARKLVSFTSDGSPMGSYGRQGNGPGEYVFPWDMDVDSTGVYVLDTNNRKVIRYSHDGTFISESKLKFLADAFKRLRNGNFIFNIAPDGKASPSLCITDPSGHIQTSFCYYEDGYVGGCTTNNVLRETSDGILYYRSPLDTLIKMDKNGNVTGRIIFDFMEKGISQIAKKDFLAFRRNEEDKSYLRLVDTPFPLSGSLLIGLVEDESSQYTIICDPVNNMCGSRKFTSNSSVYDIIEPLTSVGDSVVVSLMNEELAHRCRDYATLPDSIKDSLKSGARVLVLNTLN</sequence>
<dbReference type="RefSeq" id="WP_107031033.1">
    <property type="nucleotide sequence ID" value="NZ_CAOSXA010000008.1"/>
</dbReference>
<dbReference type="Gene3D" id="2.120.10.30">
    <property type="entry name" value="TolB, C-terminal domain"/>
    <property type="match status" value="1"/>
</dbReference>
<name>A0A2V1IRT5_9BACT</name>
<accession>A0A2V1IRT5</accession>
<dbReference type="EMBL" id="PUEC01000001">
    <property type="protein sequence ID" value="PWB04477.1"/>
    <property type="molecule type" value="Genomic_DNA"/>
</dbReference>
<dbReference type="Proteomes" id="UP000244905">
    <property type="component" value="Unassembled WGS sequence"/>
</dbReference>
<evidence type="ECO:0000313" key="1">
    <source>
        <dbReference type="EMBL" id="PWB04477.1"/>
    </source>
</evidence>